<accession>A0A8B8PU52</accession>
<reference evidence="9" key="1">
    <citation type="submission" date="2025-08" db="UniProtKB">
        <authorList>
            <consortium name="RefSeq"/>
        </authorList>
    </citation>
    <scope>IDENTIFICATION</scope>
    <source>
        <tissue evidence="9">Leaf</tissue>
    </source>
</reference>
<evidence type="ECO:0000313" key="9">
    <source>
        <dbReference type="RefSeq" id="XP_030538304.1"/>
    </source>
</evidence>
<dbReference type="RefSeq" id="XP_030538304.1">
    <property type="nucleotide sequence ID" value="XM_030682444.2"/>
</dbReference>
<dbReference type="GO" id="GO:0006355">
    <property type="term" value="P:regulation of DNA-templated transcription"/>
    <property type="evidence" value="ECO:0007669"/>
    <property type="project" value="InterPro"/>
</dbReference>
<evidence type="ECO:0000259" key="7">
    <source>
        <dbReference type="PROSITE" id="PS51005"/>
    </source>
</evidence>
<dbReference type="SUPFAM" id="SSF101941">
    <property type="entry name" value="NAC domain"/>
    <property type="match status" value="1"/>
</dbReference>
<proteinExistence type="predicted"/>
<dbReference type="PANTHER" id="PTHR31989">
    <property type="entry name" value="NAC DOMAIN-CONTAINING PROTEIN 82-RELATED"/>
    <property type="match status" value="1"/>
</dbReference>
<keyword evidence="5" id="KW-0539">Nucleus</keyword>
<evidence type="ECO:0000256" key="6">
    <source>
        <dbReference type="SAM" id="MobiDB-lite"/>
    </source>
</evidence>
<comment type="subcellular location">
    <subcellularLocation>
        <location evidence="1">Nucleus</location>
    </subcellularLocation>
</comment>
<evidence type="ECO:0000256" key="3">
    <source>
        <dbReference type="ARBA" id="ARBA00023125"/>
    </source>
</evidence>
<dbReference type="Proteomes" id="UP000827889">
    <property type="component" value="Chromosome 5"/>
</dbReference>
<dbReference type="GO" id="GO:0003677">
    <property type="term" value="F:DNA binding"/>
    <property type="evidence" value="ECO:0007669"/>
    <property type="project" value="UniProtKB-KW"/>
</dbReference>
<gene>
    <name evidence="9" type="primary">LOC115746612</name>
</gene>
<keyword evidence="4" id="KW-0804">Transcription</keyword>
<evidence type="ECO:0000256" key="5">
    <source>
        <dbReference type="ARBA" id="ARBA00023242"/>
    </source>
</evidence>
<dbReference type="InterPro" id="IPR036093">
    <property type="entry name" value="NAC_dom_sf"/>
</dbReference>
<dbReference type="Gene3D" id="2.170.150.80">
    <property type="entry name" value="NAC domain"/>
    <property type="match status" value="1"/>
</dbReference>
<dbReference type="OrthoDB" id="737278at2759"/>
<sequence length="235" mass="27295">MERFQVGFRFLPTEEELVSSYLKSKELGYVDNCVIPELEDFYAWDPWDLPRLYQRISNIPSDGLDWYFFCPSPYLAQGRDRIKRQTRSGKWKITCQKDDIKTRDTKALIGTKRILVFKKGRAKTGWVMHEYHLNPKLLDGYSSTFQIPYILCRLKRKPGESLEISPSFEGGSCATDDTPVASQHEDTDQESSFQETVESLPQFQALGNHLPSYSSYRSFDPQPLVYDSGQDNDFW</sequence>
<dbReference type="GeneID" id="115746612"/>
<evidence type="ECO:0000313" key="8">
    <source>
        <dbReference type="Proteomes" id="UP000827889"/>
    </source>
</evidence>
<feature type="region of interest" description="Disordered" evidence="6">
    <location>
        <begin position="165"/>
        <end position="195"/>
    </location>
</feature>
<evidence type="ECO:0000256" key="1">
    <source>
        <dbReference type="ARBA" id="ARBA00004123"/>
    </source>
</evidence>
<dbReference type="PROSITE" id="PS51005">
    <property type="entry name" value="NAC"/>
    <property type="match status" value="1"/>
</dbReference>
<dbReference type="Pfam" id="PF02365">
    <property type="entry name" value="NAM"/>
    <property type="match status" value="1"/>
</dbReference>
<organism evidence="8 9">
    <name type="scientific">Rhodamnia argentea</name>
    <dbReference type="NCBI Taxonomy" id="178133"/>
    <lineage>
        <taxon>Eukaryota</taxon>
        <taxon>Viridiplantae</taxon>
        <taxon>Streptophyta</taxon>
        <taxon>Embryophyta</taxon>
        <taxon>Tracheophyta</taxon>
        <taxon>Spermatophyta</taxon>
        <taxon>Magnoliopsida</taxon>
        <taxon>eudicotyledons</taxon>
        <taxon>Gunneridae</taxon>
        <taxon>Pentapetalae</taxon>
        <taxon>rosids</taxon>
        <taxon>malvids</taxon>
        <taxon>Myrtales</taxon>
        <taxon>Myrtaceae</taxon>
        <taxon>Myrtoideae</taxon>
        <taxon>Myrteae</taxon>
        <taxon>Australasian group</taxon>
        <taxon>Rhodamnia</taxon>
    </lineage>
</organism>
<feature type="domain" description="NAC" evidence="7">
    <location>
        <begin position="4"/>
        <end position="157"/>
    </location>
</feature>
<dbReference type="InterPro" id="IPR003441">
    <property type="entry name" value="NAC-dom"/>
</dbReference>
<keyword evidence="2" id="KW-0805">Transcription regulation</keyword>
<dbReference type="KEGG" id="rarg:115746612"/>
<dbReference type="GO" id="GO:0005634">
    <property type="term" value="C:nucleus"/>
    <property type="evidence" value="ECO:0007669"/>
    <property type="project" value="UniProtKB-SubCell"/>
</dbReference>
<evidence type="ECO:0000256" key="4">
    <source>
        <dbReference type="ARBA" id="ARBA00023163"/>
    </source>
</evidence>
<name>A0A8B8PU52_9MYRT</name>
<protein>
    <submittedName>
        <fullName evidence="9">Protein NTM1-like 9</fullName>
    </submittedName>
</protein>
<keyword evidence="3" id="KW-0238">DNA-binding</keyword>
<keyword evidence="8" id="KW-1185">Reference proteome</keyword>
<dbReference type="AlphaFoldDB" id="A0A8B8PU52"/>
<evidence type="ECO:0000256" key="2">
    <source>
        <dbReference type="ARBA" id="ARBA00023015"/>
    </source>
</evidence>